<evidence type="ECO:0000256" key="4">
    <source>
        <dbReference type="ARBA" id="ARBA00022705"/>
    </source>
</evidence>
<dbReference type="AlphaFoldDB" id="A0A518GR60"/>
<dbReference type="InterPro" id="IPR036390">
    <property type="entry name" value="WH_DNA-bd_sf"/>
</dbReference>
<dbReference type="Proteomes" id="UP000315349">
    <property type="component" value="Chromosome"/>
</dbReference>
<dbReference type="CDD" id="cd06529">
    <property type="entry name" value="S24_LexA-like"/>
    <property type="match status" value="1"/>
</dbReference>
<evidence type="ECO:0000313" key="18">
    <source>
        <dbReference type="Proteomes" id="UP000315349"/>
    </source>
</evidence>
<evidence type="ECO:0000256" key="7">
    <source>
        <dbReference type="ARBA" id="ARBA00022813"/>
    </source>
</evidence>
<evidence type="ECO:0000313" key="17">
    <source>
        <dbReference type="EMBL" id="QDV31083.1"/>
    </source>
</evidence>
<dbReference type="InterPro" id="IPR006197">
    <property type="entry name" value="Peptidase_S24_LexA"/>
</dbReference>
<evidence type="ECO:0000259" key="16">
    <source>
        <dbReference type="Pfam" id="PF01726"/>
    </source>
</evidence>
<dbReference type="Gene3D" id="1.10.10.10">
    <property type="entry name" value="Winged helix-like DNA-binding domain superfamily/Winged helix DNA-binding domain"/>
    <property type="match status" value="1"/>
</dbReference>
<organism evidence="17 18">
    <name type="scientific">Planctopirus ephydatiae</name>
    <dbReference type="NCBI Taxonomy" id="2528019"/>
    <lineage>
        <taxon>Bacteria</taxon>
        <taxon>Pseudomonadati</taxon>
        <taxon>Planctomycetota</taxon>
        <taxon>Planctomycetia</taxon>
        <taxon>Planctomycetales</taxon>
        <taxon>Planctomycetaceae</taxon>
        <taxon>Planctopirus</taxon>
    </lineage>
</organism>
<keyword evidence="18" id="KW-1185">Reference proteome</keyword>
<dbReference type="GO" id="GO:0006281">
    <property type="term" value="P:DNA repair"/>
    <property type="evidence" value="ECO:0007669"/>
    <property type="project" value="UniProtKB-UniRule"/>
</dbReference>
<evidence type="ECO:0000256" key="2">
    <source>
        <dbReference type="ARBA" id="ARBA00011738"/>
    </source>
</evidence>
<feature type="domain" description="LexA repressor DNA-binding" evidence="16">
    <location>
        <begin position="4"/>
        <end position="66"/>
    </location>
</feature>
<dbReference type="GO" id="GO:0045892">
    <property type="term" value="P:negative regulation of DNA-templated transcription"/>
    <property type="evidence" value="ECO:0007669"/>
    <property type="project" value="UniProtKB-UniRule"/>
</dbReference>
<proteinExistence type="inferred from homology"/>
<reference evidence="17 18" key="1">
    <citation type="submission" date="2019-02" db="EMBL/GenBank/DDBJ databases">
        <title>Deep-cultivation of Planctomycetes and their phenomic and genomic characterization uncovers novel biology.</title>
        <authorList>
            <person name="Wiegand S."/>
            <person name="Jogler M."/>
            <person name="Boedeker C."/>
            <person name="Pinto D."/>
            <person name="Vollmers J."/>
            <person name="Rivas-Marin E."/>
            <person name="Kohn T."/>
            <person name="Peeters S.H."/>
            <person name="Heuer A."/>
            <person name="Rast P."/>
            <person name="Oberbeckmann S."/>
            <person name="Bunk B."/>
            <person name="Jeske O."/>
            <person name="Meyerdierks A."/>
            <person name="Storesund J.E."/>
            <person name="Kallscheuer N."/>
            <person name="Luecker S."/>
            <person name="Lage O.M."/>
            <person name="Pohl T."/>
            <person name="Merkel B.J."/>
            <person name="Hornburger P."/>
            <person name="Mueller R.-W."/>
            <person name="Bruemmer F."/>
            <person name="Labrenz M."/>
            <person name="Spormann A.M."/>
            <person name="Op den Camp H."/>
            <person name="Overmann J."/>
            <person name="Amann R."/>
            <person name="Jetten M.S.M."/>
            <person name="Mascher T."/>
            <person name="Medema M.H."/>
            <person name="Devos D.P."/>
            <person name="Kaster A.-K."/>
            <person name="Ovreas L."/>
            <person name="Rohde M."/>
            <person name="Galperin M.Y."/>
            <person name="Jogler C."/>
        </authorList>
    </citation>
    <scope>NUCLEOTIDE SEQUENCE [LARGE SCALE GENOMIC DNA]</scope>
    <source>
        <strain evidence="17 18">Spb1</strain>
    </source>
</reference>
<evidence type="ECO:0000256" key="9">
    <source>
        <dbReference type="ARBA" id="ARBA00023125"/>
    </source>
</evidence>
<feature type="site" description="Cleavage; by autolysis" evidence="13">
    <location>
        <begin position="87"/>
        <end position="88"/>
    </location>
</feature>
<keyword evidence="10 13" id="KW-0804">Transcription</keyword>
<keyword evidence="4 13" id="KW-0235">DNA replication</keyword>
<comment type="function">
    <text evidence="13">Represses a number of genes involved in the response to DNA damage (SOS response), including recA and lexA. In the presence of single-stranded DNA, RecA interacts with LexA causing an autocatalytic cleavage which disrupts the DNA-binding part of LexA, leading to derepression of the SOS regulon and eventually DNA repair.</text>
</comment>
<dbReference type="InterPro" id="IPR006199">
    <property type="entry name" value="LexA_DNA-bd_dom"/>
</dbReference>
<dbReference type="GO" id="GO:0003677">
    <property type="term" value="F:DNA binding"/>
    <property type="evidence" value="ECO:0007669"/>
    <property type="project" value="UniProtKB-UniRule"/>
</dbReference>
<dbReference type="PRINTS" id="PR00726">
    <property type="entry name" value="LEXASERPTASE"/>
</dbReference>
<evidence type="ECO:0000256" key="10">
    <source>
        <dbReference type="ARBA" id="ARBA00023163"/>
    </source>
</evidence>
<dbReference type="InterPro" id="IPR036286">
    <property type="entry name" value="LexA/Signal_pep-like_sf"/>
</dbReference>
<feature type="domain" description="Peptidase S24/S26A/S26B/S26C" evidence="15">
    <location>
        <begin position="80"/>
        <end position="191"/>
    </location>
</feature>
<comment type="similarity">
    <text evidence="1 13 14">Belongs to the peptidase S24 family.</text>
</comment>
<comment type="catalytic activity">
    <reaction evidence="13">
        <text>Hydrolysis of Ala-|-Gly bond in repressor LexA.</text>
        <dbReference type="EC" id="3.4.21.88"/>
    </reaction>
</comment>
<name>A0A518GR60_9PLAN</name>
<dbReference type="SUPFAM" id="SSF51306">
    <property type="entry name" value="LexA/Signal peptidase"/>
    <property type="match status" value="1"/>
</dbReference>
<dbReference type="InterPro" id="IPR050077">
    <property type="entry name" value="LexA_repressor"/>
</dbReference>
<evidence type="ECO:0000259" key="15">
    <source>
        <dbReference type="Pfam" id="PF00717"/>
    </source>
</evidence>
<dbReference type="KEGG" id="peh:Spb1_30210"/>
<gene>
    <name evidence="13 17" type="primary">lexA</name>
    <name evidence="17" type="ORF">Spb1_30210</name>
</gene>
<dbReference type="InterPro" id="IPR015927">
    <property type="entry name" value="Peptidase_S24_S26A/B/C"/>
</dbReference>
<dbReference type="PANTHER" id="PTHR33516:SF2">
    <property type="entry name" value="LEXA REPRESSOR-RELATED"/>
    <property type="match status" value="1"/>
</dbReference>
<evidence type="ECO:0000256" key="3">
    <source>
        <dbReference type="ARBA" id="ARBA00022491"/>
    </source>
</evidence>
<evidence type="ECO:0000256" key="13">
    <source>
        <dbReference type="HAMAP-Rule" id="MF_00015"/>
    </source>
</evidence>
<dbReference type="GO" id="GO:0009432">
    <property type="term" value="P:SOS response"/>
    <property type="evidence" value="ECO:0007669"/>
    <property type="project" value="UniProtKB-UniRule"/>
</dbReference>
<dbReference type="InterPro" id="IPR039418">
    <property type="entry name" value="LexA-like"/>
</dbReference>
<comment type="subunit">
    <text evidence="2 13">Homodimer.</text>
</comment>
<keyword evidence="9 13" id="KW-0238">DNA-binding</keyword>
<keyword evidence="8 13" id="KW-0805">Transcription regulation</keyword>
<evidence type="ECO:0000256" key="6">
    <source>
        <dbReference type="ARBA" id="ARBA00022801"/>
    </source>
</evidence>
<dbReference type="NCBIfam" id="TIGR00498">
    <property type="entry name" value="lexA"/>
    <property type="match status" value="1"/>
</dbReference>
<dbReference type="GO" id="GO:0006260">
    <property type="term" value="P:DNA replication"/>
    <property type="evidence" value="ECO:0007669"/>
    <property type="project" value="UniProtKB-UniRule"/>
</dbReference>
<dbReference type="EMBL" id="CP036299">
    <property type="protein sequence ID" value="QDV31083.1"/>
    <property type="molecule type" value="Genomic_DNA"/>
</dbReference>
<keyword evidence="6 13" id="KW-0378">Hydrolase</keyword>
<evidence type="ECO:0000256" key="1">
    <source>
        <dbReference type="ARBA" id="ARBA00007484"/>
    </source>
</evidence>
<dbReference type="Pfam" id="PF00717">
    <property type="entry name" value="Peptidase_S24"/>
    <property type="match status" value="1"/>
</dbReference>
<dbReference type="PANTHER" id="PTHR33516">
    <property type="entry name" value="LEXA REPRESSOR"/>
    <property type="match status" value="1"/>
</dbReference>
<evidence type="ECO:0000256" key="5">
    <source>
        <dbReference type="ARBA" id="ARBA00022763"/>
    </source>
</evidence>
<dbReference type="FunFam" id="2.10.109.10:FF:000001">
    <property type="entry name" value="LexA repressor"/>
    <property type="match status" value="1"/>
</dbReference>
<dbReference type="Gene3D" id="2.10.109.10">
    <property type="entry name" value="Umud Fragment, subunit A"/>
    <property type="match status" value="1"/>
</dbReference>
<keyword evidence="12 13" id="KW-0742">SOS response</keyword>
<dbReference type="InterPro" id="IPR036388">
    <property type="entry name" value="WH-like_DNA-bd_sf"/>
</dbReference>
<keyword evidence="7 13" id="KW-0068">Autocatalytic cleavage</keyword>
<dbReference type="FunFam" id="1.10.10.10:FF:000009">
    <property type="entry name" value="LexA repressor"/>
    <property type="match status" value="1"/>
</dbReference>
<dbReference type="EC" id="3.4.21.88" evidence="13"/>
<accession>A0A518GR60</accession>
<dbReference type="GO" id="GO:0006508">
    <property type="term" value="P:proteolysis"/>
    <property type="evidence" value="ECO:0007669"/>
    <property type="project" value="InterPro"/>
</dbReference>
<keyword evidence="5 13" id="KW-0227">DNA damage</keyword>
<dbReference type="RefSeq" id="WP_013110500.1">
    <property type="nucleotide sequence ID" value="NZ_CP036299.1"/>
</dbReference>
<feature type="DNA-binding region" description="H-T-H motif" evidence="13">
    <location>
        <begin position="29"/>
        <end position="49"/>
    </location>
</feature>
<dbReference type="InterPro" id="IPR006200">
    <property type="entry name" value="LexA"/>
</dbReference>
<evidence type="ECO:0000256" key="8">
    <source>
        <dbReference type="ARBA" id="ARBA00023015"/>
    </source>
</evidence>
<dbReference type="GO" id="GO:0004252">
    <property type="term" value="F:serine-type endopeptidase activity"/>
    <property type="evidence" value="ECO:0007669"/>
    <property type="project" value="UniProtKB-UniRule"/>
</dbReference>
<dbReference type="HAMAP" id="MF_00015">
    <property type="entry name" value="LexA"/>
    <property type="match status" value="1"/>
</dbReference>
<feature type="active site" description="For autocatalytic cleavage activity" evidence="13">
    <location>
        <position position="120"/>
    </location>
</feature>
<evidence type="ECO:0000256" key="12">
    <source>
        <dbReference type="ARBA" id="ARBA00023236"/>
    </source>
</evidence>
<protein>
    <recommendedName>
        <fullName evidence="13">LexA repressor</fullName>
        <ecNumber evidence="13">3.4.21.88</ecNumber>
    </recommendedName>
</protein>
<evidence type="ECO:0000256" key="11">
    <source>
        <dbReference type="ARBA" id="ARBA00023204"/>
    </source>
</evidence>
<feature type="active site" description="For autocatalytic cleavage activity" evidence="13">
    <location>
        <position position="158"/>
    </location>
</feature>
<sequence length="198" mass="22358">MKVNLTTRQKEIYDFLRDKIMNRGYGPTVREIGTHFGIRSPNGVMCHLKALERKGLISRESHMSRAIQLADSPASRMTLPMAGQIAAGIPVLAEQQEERVDFSHLFDSEDHFCLRVKGDSMIEDQIAEGDYVVIKRQADARDGEIVVALVDGVDATLKRFYREPTRIRLEPANSTMKPIYSNRVEVLGVLVGVIRQFN</sequence>
<dbReference type="Pfam" id="PF01726">
    <property type="entry name" value="LexA_DNA_bind"/>
    <property type="match status" value="1"/>
</dbReference>
<dbReference type="SUPFAM" id="SSF46785">
    <property type="entry name" value="Winged helix' DNA-binding domain"/>
    <property type="match status" value="1"/>
</dbReference>
<keyword evidence="3 13" id="KW-0678">Repressor</keyword>
<keyword evidence="11 13" id="KW-0234">DNA repair</keyword>
<evidence type="ECO:0000256" key="14">
    <source>
        <dbReference type="RuleBase" id="RU003991"/>
    </source>
</evidence>